<dbReference type="Proteomes" id="UP000198861">
    <property type="component" value="Unassembled WGS sequence"/>
</dbReference>
<proteinExistence type="predicted"/>
<evidence type="ECO:0000256" key="1">
    <source>
        <dbReference type="SAM" id="MobiDB-lite"/>
    </source>
</evidence>
<evidence type="ECO:0000313" key="3">
    <source>
        <dbReference type="Proteomes" id="UP000198861"/>
    </source>
</evidence>
<comment type="caution">
    <text evidence="2">The sequence shown here is derived from an EMBL/GenBank/DDBJ whole genome shotgun (WGS) entry which is preliminary data.</text>
</comment>
<protein>
    <submittedName>
        <fullName evidence="2">Uncharacterized protein</fullName>
    </submittedName>
</protein>
<reference evidence="2 3" key="1">
    <citation type="submission" date="2016-10" db="EMBL/GenBank/DDBJ databases">
        <authorList>
            <person name="Varghese N."/>
            <person name="Submissions S."/>
        </authorList>
    </citation>
    <scope>NUCLEOTIDE SEQUENCE [LARGE SCALE GENOMIC DNA]</scope>
    <source>
        <strain evidence="2 3">DSM 282</strain>
    </source>
</reference>
<name>A0A1I1CFT3_9GAMM</name>
<gene>
    <name evidence="2" type="ORF">SAMN04244571_04294</name>
</gene>
<evidence type="ECO:0000313" key="2">
    <source>
        <dbReference type="EMBL" id="SFB61424.1"/>
    </source>
</evidence>
<feature type="compositionally biased region" description="Basic and acidic residues" evidence="1">
    <location>
        <begin position="60"/>
        <end position="70"/>
    </location>
</feature>
<dbReference type="EMBL" id="FOKJ01000117">
    <property type="protein sequence ID" value="SFB61424.1"/>
    <property type="molecule type" value="Genomic_DNA"/>
</dbReference>
<sequence length="70" mass="7357">MALPLNVLAPPGIAICSRSSARRARSPRSVDAIAQHVAAIPRRSGKSAGLQCRSANRHSPCPEDRAKASN</sequence>
<accession>A0A1I1CFT3</accession>
<feature type="region of interest" description="Disordered" evidence="1">
    <location>
        <begin position="43"/>
        <end position="70"/>
    </location>
</feature>
<organism evidence="2 3">
    <name type="scientific">Azotobacter beijerinckii</name>
    <dbReference type="NCBI Taxonomy" id="170623"/>
    <lineage>
        <taxon>Bacteria</taxon>
        <taxon>Pseudomonadati</taxon>
        <taxon>Pseudomonadota</taxon>
        <taxon>Gammaproteobacteria</taxon>
        <taxon>Pseudomonadales</taxon>
        <taxon>Pseudomonadaceae</taxon>
        <taxon>Azotobacter</taxon>
    </lineage>
</organism>
<keyword evidence="3" id="KW-1185">Reference proteome</keyword>